<keyword evidence="3" id="KW-1185">Reference proteome</keyword>
<name>L8WXW6_THACA</name>
<dbReference type="AlphaFoldDB" id="L8WXW6"/>
<dbReference type="HOGENOM" id="CLU_2224969_0_0_1"/>
<feature type="compositionally biased region" description="Basic and acidic residues" evidence="1">
    <location>
        <begin position="65"/>
        <end position="83"/>
    </location>
</feature>
<evidence type="ECO:0000313" key="3">
    <source>
        <dbReference type="Proteomes" id="UP000011668"/>
    </source>
</evidence>
<organism evidence="2 3">
    <name type="scientific">Thanatephorus cucumeris (strain AG1-IA)</name>
    <name type="common">Rice sheath blight fungus</name>
    <name type="synonym">Rhizoctonia solani</name>
    <dbReference type="NCBI Taxonomy" id="983506"/>
    <lineage>
        <taxon>Eukaryota</taxon>
        <taxon>Fungi</taxon>
        <taxon>Dikarya</taxon>
        <taxon>Basidiomycota</taxon>
        <taxon>Agaricomycotina</taxon>
        <taxon>Agaricomycetes</taxon>
        <taxon>Cantharellales</taxon>
        <taxon>Ceratobasidiaceae</taxon>
        <taxon>Rhizoctonia</taxon>
        <taxon>Rhizoctonia solani AG-1</taxon>
    </lineage>
</organism>
<evidence type="ECO:0000313" key="2">
    <source>
        <dbReference type="EMBL" id="ELU41623.1"/>
    </source>
</evidence>
<protein>
    <submittedName>
        <fullName evidence="2">Uncharacterized protein</fullName>
    </submittedName>
</protein>
<accession>L8WXW6</accession>
<sequence>MSRPSSWGSTGGRSRGCASARGAKRDGAKAKGYTPGTGEACETRADVRVIDALGLGGAGGGCSSRVRDGWGRRGEPGMERESGSVRGDNPLALCSEVCLCADDINE</sequence>
<reference evidence="2 3" key="1">
    <citation type="journal article" date="2013" name="Nat. Commun.">
        <title>The evolution and pathogenic mechanisms of the rice sheath blight pathogen.</title>
        <authorList>
            <person name="Zheng A."/>
            <person name="Lin R."/>
            <person name="Xu L."/>
            <person name="Qin P."/>
            <person name="Tang C."/>
            <person name="Ai P."/>
            <person name="Zhang D."/>
            <person name="Liu Y."/>
            <person name="Sun Z."/>
            <person name="Feng H."/>
            <person name="Wang Y."/>
            <person name="Chen Y."/>
            <person name="Liang X."/>
            <person name="Fu R."/>
            <person name="Li Q."/>
            <person name="Zhang J."/>
            <person name="Yu X."/>
            <person name="Xie Z."/>
            <person name="Ding L."/>
            <person name="Guan P."/>
            <person name="Tang J."/>
            <person name="Liang Y."/>
            <person name="Wang S."/>
            <person name="Deng Q."/>
            <person name="Li S."/>
            <person name="Zhu J."/>
            <person name="Wang L."/>
            <person name="Liu H."/>
            <person name="Li P."/>
        </authorList>
    </citation>
    <scope>NUCLEOTIDE SEQUENCE [LARGE SCALE GENOMIC DNA]</scope>
    <source>
        <strain evidence="3">AG-1 IA</strain>
    </source>
</reference>
<feature type="region of interest" description="Disordered" evidence="1">
    <location>
        <begin position="1"/>
        <end position="39"/>
    </location>
</feature>
<feature type="region of interest" description="Disordered" evidence="1">
    <location>
        <begin position="59"/>
        <end position="86"/>
    </location>
</feature>
<dbReference type="Proteomes" id="UP000011668">
    <property type="component" value="Unassembled WGS sequence"/>
</dbReference>
<dbReference type="EMBL" id="AFRT01001026">
    <property type="protein sequence ID" value="ELU41623.1"/>
    <property type="molecule type" value="Genomic_DNA"/>
</dbReference>
<evidence type="ECO:0000256" key="1">
    <source>
        <dbReference type="SAM" id="MobiDB-lite"/>
    </source>
</evidence>
<comment type="caution">
    <text evidence="2">The sequence shown here is derived from an EMBL/GenBank/DDBJ whole genome shotgun (WGS) entry which is preliminary data.</text>
</comment>
<proteinExistence type="predicted"/>
<gene>
    <name evidence="2" type="ORF">AG1IA_04343</name>
</gene>